<organism evidence="3 4">
    <name type="scientific">Gloeobacter morelensis MG652769</name>
    <dbReference type="NCBI Taxonomy" id="2781736"/>
    <lineage>
        <taxon>Bacteria</taxon>
        <taxon>Bacillati</taxon>
        <taxon>Cyanobacteriota</taxon>
        <taxon>Cyanophyceae</taxon>
        <taxon>Gloeobacterales</taxon>
        <taxon>Gloeobacteraceae</taxon>
        <taxon>Gloeobacter</taxon>
        <taxon>Gloeobacter morelensis</taxon>
    </lineage>
</organism>
<dbReference type="SUPFAM" id="SSF53254">
    <property type="entry name" value="Phosphoglycerate mutase-like"/>
    <property type="match status" value="1"/>
</dbReference>
<name>A0ABY3PST1_9CYAN</name>
<feature type="signal peptide" evidence="2">
    <location>
        <begin position="1"/>
        <end position="23"/>
    </location>
</feature>
<keyword evidence="2" id="KW-0732">Signal</keyword>
<reference evidence="3 4" key="1">
    <citation type="journal article" date="2021" name="Genome Biol. Evol.">
        <title>Complete Genome Sequencing of a Novel Gloeobacter Species from a Waterfall Cave in Mexico.</title>
        <authorList>
            <person name="Saw J.H."/>
            <person name="Cardona T."/>
            <person name="Montejano G."/>
        </authorList>
    </citation>
    <scope>NUCLEOTIDE SEQUENCE [LARGE SCALE GENOMIC DNA]</scope>
    <source>
        <strain evidence="3">MG652769</strain>
    </source>
</reference>
<keyword evidence="1" id="KW-0378">Hydrolase</keyword>
<sequence>MTRRQTAAVLLGLTGAIASGARAGHAQMSASMTKPELLTGKALVTALQKGGYVLYMRHPQTDPNQADTDTANLANIKAQRQLTPEGEAQAKAMGKAFAALKISFGTVLSSQYHRAAETARLAGFTGVQTSLDITEAQNVPPVEAKRRAAALRKLLATAPAPGTNTLLVAHRPNLQDAAGKEFGDLAEGEVAVFQPQEDQGYKLVARVPTPASWTEWASQYAGK</sequence>
<evidence type="ECO:0000313" key="4">
    <source>
        <dbReference type="Proteomes" id="UP001054846"/>
    </source>
</evidence>
<dbReference type="Proteomes" id="UP001054846">
    <property type="component" value="Chromosome"/>
</dbReference>
<evidence type="ECO:0000256" key="2">
    <source>
        <dbReference type="SAM" id="SignalP"/>
    </source>
</evidence>
<dbReference type="PANTHER" id="PTHR20935">
    <property type="entry name" value="PHOSPHOGLYCERATE MUTASE-RELATED"/>
    <property type="match status" value="1"/>
</dbReference>
<dbReference type="RefSeq" id="WP_230844061.1">
    <property type="nucleotide sequence ID" value="NZ_CP063845.1"/>
</dbReference>
<proteinExistence type="predicted"/>
<dbReference type="Pfam" id="PF00300">
    <property type="entry name" value="His_Phos_1"/>
    <property type="match status" value="1"/>
</dbReference>
<dbReference type="CDD" id="cd07040">
    <property type="entry name" value="HP"/>
    <property type="match status" value="1"/>
</dbReference>
<dbReference type="InterPro" id="IPR013078">
    <property type="entry name" value="His_Pase_superF_clade-1"/>
</dbReference>
<dbReference type="Gene3D" id="3.40.50.1240">
    <property type="entry name" value="Phosphoglycerate mutase-like"/>
    <property type="match status" value="1"/>
</dbReference>
<gene>
    <name evidence="3" type="ORF">ISF26_11155</name>
</gene>
<keyword evidence="4" id="KW-1185">Reference proteome</keyword>
<dbReference type="EMBL" id="CP063845">
    <property type="protein sequence ID" value="UFP96726.1"/>
    <property type="molecule type" value="Genomic_DNA"/>
</dbReference>
<dbReference type="InterPro" id="IPR051021">
    <property type="entry name" value="Mito_Ser/Thr_phosphatase"/>
</dbReference>
<evidence type="ECO:0000256" key="1">
    <source>
        <dbReference type="ARBA" id="ARBA00022801"/>
    </source>
</evidence>
<dbReference type="InterPro" id="IPR029033">
    <property type="entry name" value="His_PPase_superfam"/>
</dbReference>
<protein>
    <submittedName>
        <fullName evidence="3">Histidine phosphatase family protein</fullName>
    </submittedName>
</protein>
<feature type="chain" id="PRO_5045896317" evidence="2">
    <location>
        <begin position="24"/>
        <end position="223"/>
    </location>
</feature>
<evidence type="ECO:0000313" key="3">
    <source>
        <dbReference type="EMBL" id="UFP96726.1"/>
    </source>
</evidence>
<accession>A0ABY3PST1</accession>
<dbReference type="PANTHER" id="PTHR20935:SF1">
    <property type="entry name" value="SLL1549 PROTEIN"/>
    <property type="match status" value="1"/>
</dbReference>